<keyword evidence="2 5" id="KW-0560">Oxidoreductase</keyword>
<dbReference type="AlphaFoldDB" id="A0A9D9IPP9"/>
<comment type="catalytic activity">
    <reaction evidence="5">
        <text>4-phospho-D-erythronate + NAD(+) = (R)-3-hydroxy-2-oxo-4-phosphooxybutanoate + NADH + H(+)</text>
        <dbReference type="Rhea" id="RHEA:18829"/>
        <dbReference type="ChEBI" id="CHEBI:15378"/>
        <dbReference type="ChEBI" id="CHEBI:57540"/>
        <dbReference type="ChEBI" id="CHEBI:57945"/>
        <dbReference type="ChEBI" id="CHEBI:58538"/>
        <dbReference type="ChEBI" id="CHEBI:58766"/>
        <dbReference type="EC" id="1.1.1.290"/>
    </reaction>
</comment>
<feature type="binding site" evidence="5">
    <location>
        <position position="229"/>
    </location>
    <ligand>
        <name>NAD(+)</name>
        <dbReference type="ChEBI" id="CHEBI:57540"/>
    </ligand>
</feature>
<dbReference type="EMBL" id="JADIMC010000064">
    <property type="protein sequence ID" value="MBO8476468.1"/>
    <property type="molecule type" value="Genomic_DNA"/>
</dbReference>
<feature type="domain" description="D-isomer specific 2-hydroxyacid dehydrogenase catalytic" evidence="6">
    <location>
        <begin position="30"/>
        <end position="274"/>
    </location>
</feature>
<dbReference type="HAMAP" id="MF_01825">
    <property type="entry name" value="PdxB"/>
    <property type="match status" value="1"/>
</dbReference>
<name>A0A9D9IPP9_9BACT</name>
<dbReference type="InterPro" id="IPR006139">
    <property type="entry name" value="D-isomer_2_OHA_DH_cat_dom"/>
</dbReference>
<dbReference type="CDD" id="cd12158">
    <property type="entry name" value="ErythrP_dh"/>
    <property type="match status" value="1"/>
</dbReference>
<dbReference type="PANTHER" id="PTHR42938:SF9">
    <property type="entry name" value="FORMATE DEHYDROGENASE 1"/>
    <property type="match status" value="1"/>
</dbReference>
<dbReference type="InterPro" id="IPR006140">
    <property type="entry name" value="D-isomer_DH_NAD-bd"/>
</dbReference>
<comment type="caution">
    <text evidence="8">The sequence shown here is derived from an EMBL/GenBank/DDBJ whole genome shotgun (WGS) entry which is preliminary data.</text>
</comment>
<feature type="active site" description="Proton donor" evidence="5">
    <location>
        <position position="251"/>
    </location>
</feature>
<dbReference type="GO" id="GO:0005737">
    <property type="term" value="C:cytoplasm"/>
    <property type="evidence" value="ECO:0007669"/>
    <property type="project" value="UniProtKB-SubCell"/>
</dbReference>
<comment type="caution">
    <text evidence="5">Lacks conserved residue(s) required for the propagation of feature annotation.</text>
</comment>
<keyword evidence="4 5" id="KW-0664">Pyridoxine biosynthesis</keyword>
<feature type="binding site" evidence="5">
    <location>
        <position position="66"/>
    </location>
    <ligand>
        <name>substrate</name>
    </ligand>
</feature>
<dbReference type="SUPFAM" id="SSF51735">
    <property type="entry name" value="NAD(P)-binding Rossmann-fold domains"/>
    <property type="match status" value="1"/>
</dbReference>
<accession>A0A9D9IPP9</accession>
<comment type="subcellular location">
    <subcellularLocation>
        <location evidence="5">Cytoplasm</location>
    </subcellularLocation>
</comment>
<proteinExistence type="inferred from homology"/>
<organism evidence="8 9">
    <name type="scientific">Candidatus Limisoma faecipullorum</name>
    <dbReference type="NCBI Taxonomy" id="2840854"/>
    <lineage>
        <taxon>Bacteria</taxon>
        <taxon>Pseudomonadati</taxon>
        <taxon>Bacteroidota</taxon>
        <taxon>Bacteroidia</taxon>
        <taxon>Bacteroidales</taxon>
        <taxon>Candidatus Limisoma</taxon>
    </lineage>
</organism>
<evidence type="ECO:0000256" key="4">
    <source>
        <dbReference type="ARBA" id="ARBA00023096"/>
    </source>
</evidence>
<dbReference type="SUPFAM" id="SSF52283">
    <property type="entry name" value="Formate/glycerate dehydrogenase catalytic domain-like"/>
    <property type="match status" value="1"/>
</dbReference>
<dbReference type="InterPro" id="IPR029752">
    <property type="entry name" value="D-isomer_DH_CS1"/>
</dbReference>
<evidence type="ECO:0000256" key="2">
    <source>
        <dbReference type="ARBA" id="ARBA00023002"/>
    </source>
</evidence>
<evidence type="ECO:0000259" key="7">
    <source>
        <dbReference type="Pfam" id="PF02826"/>
    </source>
</evidence>
<reference evidence="8" key="1">
    <citation type="submission" date="2020-10" db="EMBL/GenBank/DDBJ databases">
        <authorList>
            <person name="Gilroy R."/>
        </authorList>
    </citation>
    <scope>NUCLEOTIDE SEQUENCE</scope>
    <source>
        <strain evidence="8">6919</strain>
    </source>
</reference>
<feature type="binding site" evidence="5">
    <location>
        <position position="45"/>
    </location>
    <ligand>
        <name>substrate</name>
    </ligand>
</feature>
<evidence type="ECO:0000313" key="8">
    <source>
        <dbReference type="EMBL" id="MBO8476468.1"/>
    </source>
</evidence>
<dbReference type="EC" id="1.1.1.290" evidence="5"/>
<dbReference type="InterPro" id="IPR036291">
    <property type="entry name" value="NAD(P)-bd_dom_sf"/>
</dbReference>
<dbReference type="PANTHER" id="PTHR42938">
    <property type="entry name" value="FORMATE DEHYDROGENASE 1"/>
    <property type="match status" value="1"/>
</dbReference>
<dbReference type="Gene3D" id="3.40.50.720">
    <property type="entry name" value="NAD(P)-binding Rossmann-like Domain"/>
    <property type="match status" value="2"/>
</dbReference>
<dbReference type="GO" id="GO:0051287">
    <property type="term" value="F:NAD binding"/>
    <property type="evidence" value="ECO:0007669"/>
    <property type="project" value="InterPro"/>
</dbReference>
<dbReference type="PROSITE" id="PS00065">
    <property type="entry name" value="D_2_HYDROXYACID_DH_1"/>
    <property type="match status" value="1"/>
</dbReference>
<keyword evidence="3 5" id="KW-0520">NAD</keyword>
<comment type="pathway">
    <text evidence="5">Cofactor biosynthesis; pyridoxine 5'-phosphate biosynthesis; pyridoxine 5'-phosphate from D-erythrose 4-phosphate: step 2/5.</text>
</comment>
<dbReference type="InterPro" id="IPR020921">
    <property type="entry name" value="Erythronate-4-P_DHase"/>
</dbReference>
<comment type="similarity">
    <text evidence="5">Belongs to the D-isomer specific 2-hydroxyacid dehydrogenase family. PdxB subfamily.</text>
</comment>
<feature type="active site" evidence="5">
    <location>
        <position position="234"/>
    </location>
</feature>
<feature type="binding site" evidence="5">
    <location>
        <position position="254"/>
    </location>
    <ligand>
        <name>NAD(+)</name>
        <dbReference type="ChEBI" id="CHEBI:57540"/>
    </ligand>
</feature>
<sequence length="337" mass="36498">MKIIVEANIPYIKGLLEEFGSVEYLPAPAITPVAVKDADALFVRTRTKCGEGLLSGSRVSFIATATIGTDHIDLEYCRRNGITVCNAPGCNAPAVAQYVFSVIGNFFEGESLQGLRLGVVGVGNVGSIVARWGERLGMDVMLCDPPRMRREGGDFVELERIAGEADIITFHTPLIREGIDRTLHLADDRFFDSLGHCRLLVNSSRGAVVDNAALYSALCNGKVGAAAVDCWENEPEIDRRLLDKAFVATPHIAGYSSDGKKRATAMVLEAFARHFGVDVNGIHGIPMTDAPARGAEIADIGQVMASYNPLADTAALKSHPECFETLRNNYQLRQECR</sequence>
<dbReference type="Pfam" id="PF00389">
    <property type="entry name" value="2-Hacid_dh"/>
    <property type="match status" value="1"/>
</dbReference>
<evidence type="ECO:0000313" key="9">
    <source>
        <dbReference type="Proteomes" id="UP000823598"/>
    </source>
</evidence>
<evidence type="ECO:0000256" key="3">
    <source>
        <dbReference type="ARBA" id="ARBA00023027"/>
    </source>
</evidence>
<dbReference type="GO" id="GO:0033711">
    <property type="term" value="F:4-phosphoerythronate dehydrogenase activity"/>
    <property type="evidence" value="ECO:0007669"/>
    <property type="project" value="UniProtKB-EC"/>
</dbReference>
<keyword evidence="1 5" id="KW-0963">Cytoplasm</keyword>
<comment type="subunit">
    <text evidence="5">Homodimer.</text>
</comment>
<feature type="active site" evidence="5">
    <location>
        <position position="205"/>
    </location>
</feature>
<feature type="binding site" evidence="5">
    <location>
        <position position="144"/>
    </location>
    <ligand>
        <name>NAD(+)</name>
        <dbReference type="ChEBI" id="CHEBI:57540"/>
    </ligand>
</feature>
<feature type="domain" description="D-isomer specific 2-hydroxyacid dehydrogenase NAD-binding" evidence="7">
    <location>
        <begin position="106"/>
        <end position="253"/>
    </location>
</feature>
<protein>
    <recommendedName>
        <fullName evidence="5">Erythronate-4-phosphate dehydrogenase</fullName>
        <ecNumber evidence="5">1.1.1.290</ecNumber>
    </recommendedName>
</protein>
<feature type="binding site" evidence="5">
    <location>
        <position position="172"/>
    </location>
    <ligand>
        <name>NAD(+)</name>
        <dbReference type="ChEBI" id="CHEBI:57540"/>
    </ligand>
</feature>
<evidence type="ECO:0000259" key="6">
    <source>
        <dbReference type="Pfam" id="PF00389"/>
    </source>
</evidence>
<dbReference type="Proteomes" id="UP000823598">
    <property type="component" value="Unassembled WGS sequence"/>
</dbReference>
<evidence type="ECO:0000256" key="1">
    <source>
        <dbReference type="ARBA" id="ARBA00022490"/>
    </source>
</evidence>
<feature type="binding site" evidence="5">
    <location>
        <position position="255"/>
    </location>
    <ligand>
        <name>substrate</name>
    </ligand>
</feature>
<comment type="function">
    <text evidence="5">Catalyzes the oxidation of erythronate-4-phosphate to 3-hydroxy-2-oxo-4-phosphonooxybutanoate.</text>
</comment>
<dbReference type="GO" id="GO:0008615">
    <property type="term" value="P:pyridoxine biosynthetic process"/>
    <property type="evidence" value="ECO:0007669"/>
    <property type="project" value="UniProtKB-UniRule"/>
</dbReference>
<dbReference type="Pfam" id="PF02826">
    <property type="entry name" value="2-Hacid_dh_C"/>
    <property type="match status" value="1"/>
</dbReference>
<gene>
    <name evidence="5" type="primary">pdxB</name>
    <name evidence="8" type="ORF">IAB88_05690</name>
</gene>
<reference evidence="8" key="2">
    <citation type="journal article" date="2021" name="PeerJ">
        <title>Extensive microbial diversity within the chicken gut microbiome revealed by metagenomics and culture.</title>
        <authorList>
            <person name="Gilroy R."/>
            <person name="Ravi A."/>
            <person name="Getino M."/>
            <person name="Pursley I."/>
            <person name="Horton D.L."/>
            <person name="Alikhan N.F."/>
            <person name="Baker D."/>
            <person name="Gharbi K."/>
            <person name="Hall N."/>
            <person name="Watson M."/>
            <person name="Adriaenssens E.M."/>
            <person name="Foster-Nyarko E."/>
            <person name="Jarju S."/>
            <person name="Secka A."/>
            <person name="Antonio M."/>
            <person name="Oren A."/>
            <person name="Chaudhuri R.R."/>
            <person name="La Ragione R."/>
            <person name="Hildebrand F."/>
            <person name="Pallen M.J."/>
        </authorList>
    </citation>
    <scope>NUCLEOTIDE SEQUENCE</scope>
    <source>
        <strain evidence="8">6919</strain>
    </source>
</reference>
<evidence type="ECO:0000256" key="5">
    <source>
        <dbReference type="HAMAP-Rule" id="MF_01825"/>
    </source>
</evidence>